<gene>
    <name evidence="8" type="ORF">HPB51_000988</name>
</gene>
<sequence>MGKKCFAPRCKTRYKSCTEKLSLLSAPREERIRVWRNAIPRKDRILQSTDHLCERYFELHLVSKTWEAVYNGNVLCRAPRKASLSKDAVPTIFPDCPSYLSNEKKQRKRPAERRDINGLIKKYRKQSQELGDSLWLDPPESCATASDVLLHDCTSAPLAAVSTFDELFGSLASVELPSTTMGFHRLQVDEIRNVVFSELRRVREPQCAADTSHIVPWNLLDNNQDMQLSVVLMGRPVSPEVLGFDLEVSTINDITTLLKNLENFHLCGSGPTANKYPHAQLECALVDVCGRWRHRKCAQVLFANGACQRCAGLSDTLRVHQRRALLRKNEKGARTDFRMSNFRNNEKVKVFPRAQYALKQAKDRLTKRVKGLQQALKTMQDQIASISNEFLQEKLEKLDVPNAQLMVIHECITAAKATGKKNHRYTENRLLLCLLLHIRSPSTYAFLRNNHILPLPCVSTVRKYLSAIRVKCGFDASFFAAFKKKLLSKDTFQRHDFGDIEPAGEELADHVLVFTFRPFGDKFSQPIAVFASKGPVEATVLAKLVLKAITLLEEAATVDFTQRMNSLFDALNRQVPKEGLKRGSKDYSVLESSLKWLNEWERMVVDGKTPNTSFLTQSTADGFRVTIMSALGLSNYLLNECGFTYVLTGKMNQEVLERFFGVIRQAGGQNEYPTMPTFLRLYNMLSVYSLLKPPKFGNCQTELGQETPCLTLAELTSAFKDESLGENISGTVSVLERLELSTTSSEPTSLTMCGYA</sequence>
<protein>
    <recommendedName>
        <fullName evidence="7">THAP-type domain-containing protein</fullName>
    </recommendedName>
</protein>
<evidence type="ECO:0000256" key="1">
    <source>
        <dbReference type="ARBA" id="ARBA00022723"/>
    </source>
</evidence>
<dbReference type="GO" id="GO:0008270">
    <property type="term" value="F:zinc ion binding"/>
    <property type="evidence" value="ECO:0007669"/>
    <property type="project" value="UniProtKB-KW"/>
</dbReference>
<dbReference type="Proteomes" id="UP000821866">
    <property type="component" value="Chromosome 7"/>
</dbReference>
<keyword evidence="6" id="KW-0175">Coiled coil</keyword>
<keyword evidence="1" id="KW-0479">Metal-binding</keyword>
<evidence type="ECO:0000313" key="9">
    <source>
        <dbReference type="Proteomes" id="UP000821866"/>
    </source>
</evidence>
<dbReference type="InterPro" id="IPR006612">
    <property type="entry name" value="THAP_Znf"/>
</dbReference>
<dbReference type="InterPro" id="IPR048367">
    <property type="entry name" value="TNP-like_RNaseH_C"/>
</dbReference>
<feature type="coiled-coil region" evidence="6">
    <location>
        <begin position="362"/>
        <end position="389"/>
    </location>
</feature>
<evidence type="ECO:0000256" key="3">
    <source>
        <dbReference type="ARBA" id="ARBA00022833"/>
    </source>
</evidence>
<evidence type="ECO:0000256" key="5">
    <source>
        <dbReference type="PROSITE-ProRule" id="PRU00309"/>
    </source>
</evidence>
<feature type="domain" description="THAP-type" evidence="7">
    <location>
        <begin position="1"/>
        <end position="93"/>
    </location>
</feature>
<dbReference type="Pfam" id="PF21789">
    <property type="entry name" value="TNP-like_RNaseH_C"/>
    <property type="match status" value="1"/>
</dbReference>
<proteinExistence type="predicted"/>
<name>A0A9J6DEE3_RHIMP</name>
<evidence type="ECO:0000313" key="8">
    <source>
        <dbReference type="EMBL" id="KAH8020355.1"/>
    </source>
</evidence>
<organism evidence="8 9">
    <name type="scientific">Rhipicephalus microplus</name>
    <name type="common">Cattle tick</name>
    <name type="synonym">Boophilus microplus</name>
    <dbReference type="NCBI Taxonomy" id="6941"/>
    <lineage>
        <taxon>Eukaryota</taxon>
        <taxon>Metazoa</taxon>
        <taxon>Ecdysozoa</taxon>
        <taxon>Arthropoda</taxon>
        <taxon>Chelicerata</taxon>
        <taxon>Arachnida</taxon>
        <taxon>Acari</taxon>
        <taxon>Parasitiformes</taxon>
        <taxon>Ixodida</taxon>
        <taxon>Ixodoidea</taxon>
        <taxon>Ixodidae</taxon>
        <taxon>Rhipicephalinae</taxon>
        <taxon>Rhipicephalus</taxon>
        <taxon>Boophilus</taxon>
    </lineage>
</organism>
<dbReference type="SUPFAM" id="SSF57716">
    <property type="entry name" value="Glucocorticoid receptor-like (DNA-binding domain)"/>
    <property type="match status" value="1"/>
</dbReference>
<keyword evidence="9" id="KW-1185">Reference proteome</keyword>
<dbReference type="Pfam" id="PF21787">
    <property type="entry name" value="TNP-like_RNaseH_N"/>
    <property type="match status" value="1"/>
</dbReference>
<evidence type="ECO:0000256" key="2">
    <source>
        <dbReference type="ARBA" id="ARBA00022771"/>
    </source>
</evidence>
<dbReference type="PROSITE" id="PS50950">
    <property type="entry name" value="ZF_THAP"/>
    <property type="match status" value="1"/>
</dbReference>
<dbReference type="EMBL" id="JABSTU010000009">
    <property type="protein sequence ID" value="KAH8020355.1"/>
    <property type="molecule type" value="Genomic_DNA"/>
</dbReference>
<dbReference type="InterPro" id="IPR048365">
    <property type="entry name" value="TNP-like_RNaseH_N"/>
</dbReference>
<dbReference type="Pfam" id="PF05485">
    <property type="entry name" value="THAP"/>
    <property type="match status" value="1"/>
</dbReference>
<accession>A0A9J6DEE3</accession>
<keyword evidence="3" id="KW-0862">Zinc</keyword>
<evidence type="ECO:0000256" key="6">
    <source>
        <dbReference type="SAM" id="Coils"/>
    </source>
</evidence>
<evidence type="ECO:0000256" key="4">
    <source>
        <dbReference type="ARBA" id="ARBA00023125"/>
    </source>
</evidence>
<keyword evidence="2 5" id="KW-0863">Zinc-finger</keyword>
<evidence type="ECO:0000259" key="7">
    <source>
        <dbReference type="PROSITE" id="PS50950"/>
    </source>
</evidence>
<comment type="caution">
    <text evidence="8">The sequence shown here is derived from an EMBL/GenBank/DDBJ whole genome shotgun (WGS) entry which is preliminary data.</text>
</comment>
<dbReference type="AlphaFoldDB" id="A0A9J6DEE3"/>
<reference evidence="8" key="1">
    <citation type="journal article" date="2020" name="Cell">
        <title>Large-Scale Comparative Analyses of Tick Genomes Elucidate Their Genetic Diversity and Vector Capacities.</title>
        <authorList>
            <consortium name="Tick Genome and Microbiome Consortium (TIGMIC)"/>
            <person name="Jia N."/>
            <person name="Wang J."/>
            <person name="Shi W."/>
            <person name="Du L."/>
            <person name="Sun Y."/>
            <person name="Zhan W."/>
            <person name="Jiang J.F."/>
            <person name="Wang Q."/>
            <person name="Zhang B."/>
            <person name="Ji P."/>
            <person name="Bell-Sakyi L."/>
            <person name="Cui X.M."/>
            <person name="Yuan T.T."/>
            <person name="Jiang B.G."/>
            <person name="Yang W.F."/>
            <person name="Lam T.T."/>
            <person name="Chang Q.C."/>
            <person name="Ding S.J."/>
            <person name="Wang X.J."/>
            <person name="Zhu J.G."/>
            <person name="Ruan X.D."/>
            <person name="Zhao L."/>
            <person name="Wei J.T."/>
            <person name="Ye R.Z."/>
            <person name="Que T.C."/>
            <person name="Du C.H."/>
            <person name="Zhou Y.H."/>
            <person name="Cheng J.X."/>
            <person name="Dai P.F."/>
            <person name="Guo W.B."/>
            <person name="Han X.H."/>
            <person name="Huang E.J."/>
            <person name="Li L.F."/>
            <person name="Wei W."/>
            <person name="Gao Y.C."/>
            <person name="Liu J.Z."/>
            <person name="Shao H.Z."/>
            <person name="Wang X."/>
            <person name="Wang C.C."/>
            <person name="Yang T.C."/>
            <person name="Huo Q.B."/>
            <person name="Li W."/>
            <person name="Chen H.Y."/>
            <person name="Chen S.E."/>
            <person name="Zhou L.G."/>
            <person name="Ni X.B."/>
            <person name="Tian J.H."/>
            <person name="Sheng Y."/>
            <person name="Liu T."/>
            <person name="Pan Y.S."/>
            <person name="Xia L.Y."/>
            <person name="Li J."/>
            <person name="Zhao F."/>
            <person name="Cao W.C."/>
        </authorList>
    </citation>
    <scope>NUCLEOTIDE SEQUENCE</scope>
    <source>
        <strain evidence="8">Rmic-2018</strain>
    </source>
</reference>
<dbReference type="GO" id="GO:0003677">
    <property type="term" value="F:DNA binding"/>
    <property type="evidence" value="ECO:0007669"/>
    <property type="project" value="UniProtKB-UniRule"/>
</dbReference>
<reference evidence="8" key="2">
    <citation type="submission" date="2021-09" db="EMBL/GenBank/DDBJ databases">
        <authorList>
            <person name="Jia N."/>
            <person name="Wang J."/>
            <person name="Shi W."/>
            <person name="Du L."/>
            <person name="Sun Y."/>
            <person name="Zhan W."/>
            <person name="Jiang J."/>
            <person name="Wang Q."/>
            <person name="Zhang B."/>
            <person name="Ji P."/>
            <person name="Sakyi L.B."/>
            <person name="Cui X."/>
            <person name="Yuan T."/>
            <person name="Jiang B."/>
            <person name="Yang W."/>
            <person name="Lam T.T.-Y."/>
            <person name="Chang Q."/>
            <person name="Ding S."/>
            <person name="Wang X."/>
            <person name="Zhu J."/>
            <person name="Ruan X."/>
            <person name="Zhao L."/>
            <person name="Wei J."/>
            <person name="Que T."/>
            <person name="Du C."/>
            <person name="Cheng J."/>
            <person name="Dai P."/>
            <person name="Han X."/>
            <person name="Huang E."/>
            <person name="Gao Y."/>
            <person name="Liu J."/>
            <person name="Shao H."/>
            <person name="Ye R."/>
            <person name="Li L."/>
            <person name="Wei W."/>
            <person name="Wang X."/>
            <person name="Wang C."/>
            <person name="Huo Q."/>
            <person name="Li W."/>
            <person name="Guo W."/>
            <person name="Chen H."/>
            <person name="Chen S."/>
            <person name="Zhou L."/>
            <person name="Zhou L."/>
            <person name="Ni X."/>
            <person name="Tian J."/>
            <person name="Zhou Y."/>
            <person name="Sheng Y."/>
            <person name="Liu T."/>
            <person name="Pan Y."/>
            <person name="Xia L."/>
            <person name="Li J."/>
            <person name="Zhao F."/>
            <person name="Cao W."/>
        </authorList>
    </citation>
    <scope>NUCLEOTIDE SEQUENCE</scope>
    <source>
        <strain evidence="8">Rmic-2018</strain>
        <tissue evidence="8">Larvae</tissue>
    </source>
</reference>
<keyword evidence="4 5" id="KW-0238">DNA-binding</keyword>